<evidence type="ECO:0000313" key="2">
    <source>
        <dbReference type="Proteomes" id="UP000615446"/>
    </source>
</evidence>
<name>A0A8H3R0G2_9GLOM</name>
<proteinExistence type="predicted"/>
<gene>
    <name evidence="1" type="ORF">RCL2_002577100</name>
</gene>
<comment type="caution">
    <text evidence="1">The sequence shown here is derived from an EMBL/GenBank/DDBJ whole genome shotgun (WGS) entry which is preliminary data.</text>
</comment>
<dbReference type="AlphaFoldDB" id="A0A8H3R0G2"/>
<sequence length="373" mass="43578">MDQQNVRKVVTHNYPEDSIIEYSESGRSYTYNIIKEGYYPPVAYLRYTKRQNGCIIKYVEKNLVYWIYYGNEYQYQIKSEKSSSDAASSYAKALDPETKTRYSRPHVFGLQLEVLQQARDTKRQATTLKPFNNLTITDKITEQKKLQKLIGKEDVEDTKHKTRQLVHIDDADIINNVQQSIGKVRRRNIIDILKYLIPGLIKKGVIHVANLIEKTKKEGLIDNQGLHSTSTFDMIPLQNWVPSELHMMLCIMDVFWRLDKLTVLQHFDLSKLLPHSRAVQIRSLWNNFYLLHNAVKDPKTDVMFSNDACAWLHQFLDSGFYQTSDITPYMHVLVYHPRNDDIHHHFDGGGKERKSAILDILECENRVLSMKLI</sequence>
<protein>
    <submittedName>
        <fullName evidence="1">Uncharacterized protein</fullName>
    </submittedName>
</protein>
<dbReference type="EMBL" id="BLAL01000278">
    <property type="protein sequence ID" value="GES99260.1"/>
    <property type="molecule type" value="Genomic_DNA"/>
</dbReference>
<reference evidence="1" key="1">
    <citation type="submission" date="2019-10" db="EMBL/GenBank/DDBJ databases">
        <title>Conservation and host-specific expression of non-tandemly repeated heterogenous ribosome RNA gene in arbuscular mycorrhizal fungi.</title>
        <authorList>
            <person name="Maeda T."/>
            <person name="Kobayashi Y."/>
            <person name="Nakagawa T."/>
            <person name="Ezawa T."/>
            <person name="Yamaguchi K."/>
            <person name="Bino T."/>
            <person name="Nishimoto Y."/>
            <person name="Shigenobu S."/>
            <person name="Kawaguchi M."/>
        </authorList>
    </citation>
    <scope>NUCLEOTIDE SEQUENCE</scope>
    <source>
        <strain evidence="1">HR1</strain>
    </source>
</reference>
<organism evidence="1 2">
    <name type="scientific">Rhizophagus clarus</name>
    <dbReference type="NCBI Taxonomy" id="94130"/>
    <lineage>
        <taxon>Eukaryota</taxon>
        <taxon>Fungi</taxon>
        <taxon>Fungi incertae sedis</taxon>
        <taxon>Mucoromycota</taxon>
        <taxon>Glomeromycotina</taxon>
        <taxon>Glomeromycetes</taxon>
        <taxon>Glomerales</taxon>
        <taxon>Glomeraceae</taxon>
        <taxon>Rhizophagus</taxon>
    </lineage>
</organism>
<evidence type="ECO:0000313" key="1">
    <source>
        <dbReference type="EMBL" id="GES99260.1"/>
    </source>
</evidence>
<dbReference type="Proteomes" id="UP000615446">
    <property type="component" value="Unassembled WGS sequence"/>
</dbReference>
<accession>A0A8H3R0G2</accession>